<keyword evidence="3" id="KW-1185">Reference proteome</keyword>
<feature type="region of interest" description="Disordered" evidence="1">
    <location>
        <begin position="50"/>
        <end position="71"/>
    </location>
</feature>
<reference evidence="2" key="1">
    <citation type="submission" date="2020-05" db="EMBL/GenBank/DDBJ databases">
        <title>WGS assembly of Panicum virgatum.</title>
        <authorList>
            <person name="Lovell J.T."/>
            <person name="Jenkins J."/>
            <person name="Shu S."/>
            <person name="Juenger T.E."/>
            <person name="Schmutz J."/>
        </authorList>
    </citation>
    <scope>NUCLEOTIDE SEQUENCE</scope>
    <source>
        <strain evidence="2">AP13</strain>
    </source>
</reference>
<dbReference type="EMBL" id="CM029044">
    <property type="protein sequence ID" value="KAG2604907.1"/>
    <property type="molecule type" value="Genomic_DNA"/>
</dbReference>
<comment type="caution">
    <text evidence="2">The sequence shown here is derived from an EMBL/GenBank/DDBJ whole genome shotgun (WGS) entry which is preliminary data.</text>
</comment>
<name>A0A8T0T5F4_PANVG</name>
<dbReference type="EMBL" id="CM029044">
    <property type="protein sequence ID" value="KAG2604908.1"/>
    <property type="molecule type" value="Genomic_DNA"/>
</dbReference>
<feature type="compositionally biased region" description="Basic residues" evidence="1">
    <location>
        <begin position="152"/>
        <end position="173"/>
    </location>
</feature>
<evidence type="ECO:0000313" key="3">
    <source>
        <dbReference type="Proteomes" id="UP000823388"/>
    </source>
</evidence>
<sequence length="204" mass="22061">MAVTVDHAPPRSSTVPGTSYLVPALLGLLSADGSLCALAHPALISAPTHSHPCPTTGRARALRPSSPRVHEDGIARRRPSSLAPLPHQSVTTTMLKCSRCNPIPSDRPQRPAFCNLASHHLRRPDTLRAAGAVHELGDSRITSTCRPPGARGPRHGSGRRPAHRRKRSQKIKMKVTSMVPTRQKARRRSCRSERDGQCSSSLLS</sequence>
<gene>
    <name evidence="2" type="ORF">PVAP13_4NG126819</name>
</gene>
<dbReference type="AlphaFoldDB" id="A0A8T0T5F4"/>
<accession>A0A8T0T5F4</accession>
<evidence type="ECO:0000256" key="1">
    <source>
        <dbReference type="SAM" id="MobiDB-lite"/>
    </source>
</evidence>
<proteinExistence type="predicted"/>
<organism evidence="2 3">
    <name type="scientific">Panicum virgatum</name>
    <name type="common">Blackwell switchgrass</name>
    <dbReference type="NCBI Taxonomy" id="38727"/>
    <lineage>
        <taxon>Eukaryota</taxon>
        <taxon>Viridiplantae</taxon>
        <taxon>Streptophyta</taxon>
        <taxon>Embryophyta</taxon>
        <taxon>Tracheophyta</taxon>
        <taxon>Spermatophyta</taxon>
        <taxon>Magnoliopsida</taxon>
        <taxon>Liliopsida</taxon>
        <taxon>Poales</taxon>
        <taxon>Poaceae</taxon>
        <taxon>PACMAD clade</taxon>
        <taxon>Panicoideae</taxon>
        <taxon>Panicodae</taxon>
        <taxon>Paniceae</taxon>
        <taxon>Panicinae</taxon>
        <taxon>Panicum</taxon>
        <taxon>Panicum sect. Hiantes</taxon>
    </lineage>
</organism>
<feature type="region of interest" description="Disordered" evidence="1">
    <location>
        <begin position="138"/>
        <end position="204"/>
    </location>
</feature>
<evidence type="ECO:0000313" key="2">
    <source>
        <dbReference type="EMBL" id="KAG2604908.1"/>
    </source>
</evidence>
<protein>
    <submittedName>
        <fullName evidence="2">Uncharacterized protein</fullName>
    </submittedName>
</protein>
<dbReference type="Proteomes" id="UP000823388">
    <property type="component" value="Chromosome 4N"/>
</dbReference>